<gene>
    <name evidence="8" type="ORF">ACFQMH_24915</name>
</gene>
<dbReference type="InterPro" id="IPR011032">
    <property type="entry name" value="GroES-like_sf"/>
</dbReference>
<dbReference type="Gene3D" id="3.90.180.10">
    <property type="entry name" value="Medium-chain alcohol dehydrogenases, catalytic domain"/>
    <property type="match status" value="1"/>
</dbReference>
<evidence type="ECO:0000256" key="2">
    <source>
        <dbReference type="ARBA" id="ARBA00022723"/>
    </source>
</evidence>
<feature type="domain" description="Alcohol dehydrogenase-like C-terminal" evidence="6">
    <location>
        <begin position="179"/>
        <end position="291"/>
    </location>
</feature>
<feature type="domain" description="Alcohol dehydrogenase-like N-terminal" evidence="7">
    <location>
        <begin position="25"/>
        <end position="136"/>
    </location>
</feature>
<dbReference type="SUPFAM" id="SSF50129">
    <property type="entry name" value="GroES-like"/>
    <property type="match status" value="1"/>
</dbReference>
<keyword evidence="3 5" id="KW-0862">Zinc</keyword>
<dbReference type="Gene3D" id="3.40.50.720">
    <property type="entry name" value="NAD(P)-binding Rossmann-like Domain"/>
    <property type="match status" value="1"/>
</dbReference>
<dbReference type="Proteomes" id="UP001596409">
    <property type="component" value="Unassembled WGS sequence"/>
</dbReference>
<reference evidence="9" key="1">
    <citation type="journal article" date="2019" name="Int. J. Syst. Evol. Microbiol.">
        <title>The Global Catalogue of Microorganisms (GCM) 10K type strain sequencing project: providing services to taxonomists for standard genome sequencing and annotation.</title>
        <authorList>
            <consortium name="The Broad Institute Genomics Platform"/>
            <consortium name="The Broad Institute Genome Sequencing Center for Infectious Disease"/>
            <person name="Wu L."/>
            <person name="Ma J."/>
        </authorList>
    </citation>
    <scope>NUCLEOTIDE SEQUENCE [LARGE SCALE GENOMIC DNA]</scope>
    <source>
        <strain evidence="9">JCM 4855</strain>
    </source>
</reference>
<evidence type="ECO:0000313" key="9">
    <source>
        <dbReference type="Proteomes" id="UP001596409"/>
    </source>
</evidence>
<dbReference type="PANTHER" id="PTHR42813:SF2">
    <property type="entry name" value="DEHYDROGENASE, ZINC-CONTAINING, PUTATIVE (AFU_ORTHOLOGUE AFUA_2G02810)-RELATED"/>
    <property type="match status" value="1"/>
</dbReference>
<dbReference type="Pfam" id="PF08240">
    <property type="entry name" value="ADH_N"/>
    <property type="match status" value="1"/>
</dbReference>
<dbReference type="InterPro" id="IPR036291">
    <property type="entry name" value="NAD(P)-bd_dom_sf"/>
</dbReference>
<comment type="caution">
    <text evidence="8">The sequence shown here is derived from an EMBL/GenBank/DDBJ whole genome shotgun (WGS) entry which is preliminary data.</text>
</comment>
<evidence type="ECO:0000259" key="6">
    <source>
        <dbReference type="Pfam" id="PF00107"/>
    </source>
</evidence>
<dbReference type="EMBL" id="JBHSYM010000057">
    <property type="protein sequence ID" value="MFC7014888.1"/>
    <property type="molecule type" value="Genomic_DNA"/>
</dbReference>
<evidence type="ECO:0000259" key="7">
    <source>
        <dbReference type="Pfam" id="PF08240"/>
    </source>
</evidence>
<evidence type="ECO:0000256" key="4">
    <source>
        <dbReference type="ARBA" id="ARBA00023002"/>
    </source>
</evidence>
<evidence type="ECO:0000256" key="3">
    <source>
        <dbReference type="ARBA" id="ARBA00022833"/>
    </source>
</evidence>
<name>A0ABW2E4I6_9ACTN</name>
<evidence type="ECO:0000256" key="5">
    <source>
        <dbReference type="RuleBase" id="RU361277"/>
    </source>
</evidence>
<dbReference type="Pfam" id="PF00107">
    <property type="entry name" value="ADH_zinc_N"/>
    <property type="match status" value="1"/>
</dbReference>
<protein>
    <submittedName>
        <fullName evidence="8">Alcohol dehydrogenase catalytic domain-containing protein</fullName>
    </submittedName>
</protein>
<evidence type="ECO:0000313" key="8">
    <source>
        <dbReference type="EMBL" id="MFC7014888.1"/>
    </source>
</evidence>
<evidence type="ECO:0000256" key="1">
    <source>
        <dbReference type="ARBA" id="ARBA00001947"/>
    </source>
</evidence>
<keyword evidence="4" id="KW-0560">Oxidoreductase</keyword>
<dbReference type="SUPFAM" id="SSF51735">
    <property type="entry name" value="NAD(P)-binding Rossmann-fold domains"/>
    <property type="match status" value="1"/>
</dbReference>
<dbReference type="PROSITE" id="PS00059">
    <property type="entry name" value="ADH_ZINC"/>
    <property type="match status" value="1"/>
</dbReference>
<keyword evidence="9" id="KW-1185">Reference proteome</keyword>
<dbReference type="PANTHER" id="PTHR42813">
    <property type="entry name" value="ZINC-TYPE ALCOHOL DEHYDROGENASE-LIKE"/>
    <property type="match status" value="1"/>
</dbReference>
<comment type="similarity">
    <text evidence="5">Belongs to the zinc-containing alcohol dehydrogenase family.</text>
</comment>
<proteinExistence type="inferred from homology"/>
<organism evidence="8 9">
    <name type="scientific">Streptomyces viridiviolaceus</name>
    <dbReference type="NCBI Taxonomy" id="68282"/>
    <lineage>
        <taxon>Bacteria</taxon>
        <taxon>Bacillati</taxon>
        <taxon>Actinomycetota</taxon>
        <taxon>Actinomycetes</taxon>
        <taxon>Kitasatosporales</taxon>
        <taxon>Streptomycetaceae</taxon>
        <taxon>Streptomyces</taxon>
    </lineage>
</organism>
<comment type="cofactor">
    <cofactor evidence="1 5">
        <name>Zn(2+)</name>
        <dbReference type="ChEBI" id="CHEBI:29105"/>
    </cofactor>
</comment>
<dbReference type="InterPro" id="IPR013149">
    <property type="entry name" value="ADH-like_C"/>
</dbReference>
<dbReference type="InterPro" id="IPR002328">
    <property type="entry name" value="ADH_Zn_CS"/>
</dbReference>
<sequence>MRATFLYAAGDVRVEDVPDSSLTHPTDALVRITASCICGSDLWPYASKPDDGPVRMGHEFIGIVEDTGPEVSTVEPGDLVVAPFAISDNTCEFCREGLHTSCVHDQAGFWDGLPDEGGQAEAVRVPLADGTLVKLPVAADSALMPSLLTLSDVFGTGYHAAVAGGVNERTSVTVIGDGAVGLLAVLSASRLGAERIILMGRHPARTDLGRQFGATDVVSARGEEGIEAVRELSGGHGTHVVIEAVGAMPAYQQAVGAVRPGGVISRVGVPQYEDAPIGFGSLFGPNVRLAGGPAPVRAYIEELMPAILDGSIEPGKVFDTTTDLDGVPGGYRDMADRNSLKVLIIP</sequence>
<dbReference type="InterPro" id="IPR013154">
    <property type="entry name" value="ADH-like_N"/>
</dbReference>
<keyword evidence="2 5" id="KW-0479">Metal-binding</keyword>
<accession>A0ABW2E4I6</accession>
<dbReference type="RefSeq" id="WP_189875197.1">
    <property type="nucleotide sequence ID" value="NZ_BMWA01000016.1"/>
</dbReference>